<keyword evidence="2" id="KW-0812">Transmembrane</keyword>
<proteinExistence type="predicted"/>
<feature type="transmembrane region" description="Helical" evidence="2">
    <location>
        <begin position="117"/>
        <end position="140"/>
    </location>
</feature>
<organism evidence="3 4">
    <name type="scientific">Pseudopithomyces chartarum</name>
    <dbReference type="NCBI Taxonomy" id="1892770"/>
    <lineage>
        <taxon>Eukaryota</taxon>
        <taxon>Fungi</taxon>
        <taxon>Dikarya</taxon>
        <taxon>Ascomycota</taxon>
        <taxon>Pezizomycotina</taxon>
        <taxon>Dothideomycetes</taxon>
        <taxon>Pleosporomycetidae</taxon>
        <taxon>Pleosporales</taxon>
        <taxon>Massarineae</taxon>
        <taxon>Didymosphaeriaceae</taxon>
        <taxon>Pseudopithomyces</taxon>
    </lineage>
</organism>
<evidence type="ECO:0008006" key="5">
    <source>
        <dbReference type="Google" id="ProtNLM"/>
    </source>
</evidence>
<gene>
    <name evidence="3" type="ORF">GRF29_112g865646</name>
</gene>
<keyword evidence="4" id="KW-1185">Reference proteome</keyword>
<name>A0AAN6LU75_9PLEO</name>
<dbReference type="Proteomes" id="UP001280581">
    <property type="component" value="Unassembled WGS sequence"/>
</dbReference>
<accession>A0AAN6LU75</accession>
<evidence type="ECO:0000313" key="4">
    <source>
        <dbReference type="Proteomes" id="UP001280581"/>
    </source>
</evidence>
<reference evidence="3 4" key="1">
    <citation type="submission" date="2021-02" db="EMBL/GenBank/DDBJ databases">
        <title>Genome assembly of Pseudopithomyces chartarum.</title>
        <authorList>
            <person name="Jauregui R."/>
            <person name="Singh J."/>
            <person name="Voisey C."/>
        </authorList>
    </citation>
    <scope>NUCLEOTIDE SEQUENCE [LARGE SCALE GENOMIC DNA]</scope>
    <source>
        <strain evidence="3 4">AGR01</strain>
    </source>
</reference>
<dbReference type="EMBL" id="WVTA01000011">
    <property type="protein sequence ID" value="KAK3203321.1"/>
    <property type="molecule type" value="Genomic_DNA"/>
</dbReference>
<sequence>MSERWRGFAATDCTFPQQTLGAIAALALLWLCSGSALALPFQSPPAPPFGESLQLLHRVCACLPLGSGCVSLVVSAMGLLSLLPDEYASVETWLKRTFVRLCSTQHPHVGLLTTLQFFFGLVMIGPWVFLVIYDLVLYIVRSIAYEVPVVGGRARGKARPRAPSLTERPSGHRRNFSLARRREPPMSPSSSAVKTGSTDTRWRHLNEETHGFSAEIASHAE</sequence>
<comment type="caution">
    <text evidence="3">The sequence shown here is derived from an EMBL/GenBank/DDBJ whole genome shotgun (WGS) entry which is preliminary data.</text>
</comment>
<evidence type="ECO:0000256" key="1">
    <source>
        <dbReference type="SAM" id="MobiDB-lite"/>
    </source>
</evidence>
<protein>
    <recommendedName>
        <fullName evidence="5">Transmembrane protein</fullName>
    </recommendedName>
</protein>
<feature type="transmembrane region" description="Helical" evidence="2">
    <location>
        <begin position="20"/>
        <end position="41"/>
    </location>
</feature>
<evidence type="ECO:0000256" key="2">
    <source>
        <dbReference type="SAM" id="Phobius"/>
    </source>
</evidence>
<feature type="region of interest" description="Disordered" evidence="1">
    <location>
        <begin position="155"/>
        <end position="200"/>
    </location>
</feature>
<keyword evidence="2" id="KW-1133">Transmembrane helix</keyword>
<evidence type="ECO:0000313" key="3">
    <source>
        <dbReference type="EMBL" id="KAK3203321.1"/>
    </source>
</evidence>
<dbReference type="AlphaFoldDB" id="A0AAN6LU75"/>
<keyword evidence="2" id="KW-0472">Membrane</keyword>